<dbReference type="PROSITE" id="PS50082">
    <property type="entry name" value="WD_REPEATS_2"/>
    <property type="match status" value="1"/>
</dbReference>
<dbReference type="GO" id="GO:0005829">
    <property type="term" value="C:cytosol"/>
    <property type="evidence" value="ECO:0007669"/>
    <property type="project" value="UniProtKB-SubCell"/>
</dbReference>
<dbReference type="GO" id="GO:0016558">
    <property type="term" value="P:protein import into peroxisome matrix"/>
    <property type="evidence" value="ECO:0007669"/>
    <property type="project" value="InterPro"/>
</dbReference>
<dbReference type="InterPro" id="IPR015943">
    <property type="entry name" value="WD40/YVTN_repeat-like_dom_sf"/>
</dbReference>
<dbReference type="EMBL" id="AMZH03000741">
    <property type="protein sequence ID" value="RRT82212.1"/>
    <property type="molecule type" value="Genomic_DNA"/>
</dbReference>
<feature type="repeat" description="WD" evidence="9">
    <location>
        <begin position="89"/>
        <end position="120"/>
    </location>
</feature>
<keyword evidence="5" id="KW-0653">Protein transport</keyword>
<organism evidence="11 12">
    <name type="scientific">Ensete ventricosum</name>
    <name type="common">Abyssinian banana</name>
    <name type="synonym">Musa ensete</name>
    <dbReference type="NCBI Taxonomy" id="4639"/>
    <lineage>
        <taxon>Eukaryota</taxon>
        <taxon>Viridiplantae</taxon>
        <taxon>Streptophyta</taxon>
        <taxon>Embryophyta</taxon>
        <taxon>Tracheophyta</taxon>
        <taxon>Spermatophyta</taxon>
        <taxon>Magnoliopsida</taxon>
        <taxon>Liliopsida</taxon>
        <taxon>Zingiberales</taxon>
        <taxon>Musaceae</taxon>
        <taxon>Ensete</taxon>
    </lineage>
</organism>
<dbReference type="Gene3D" id="2.130.10.10">
    <property type="entry name" value="YVTN repeat-like/Quinoprotein amine dehydrogenase"/>
    <property type="match status" value="1"/>
</dbReference>
<feature type="compositionally biased region" description="Basic and acidic residues" evidence="10">
    <location>
        <begin position="238"/>
        <end position="252"/>
    </location>
</feature>
<dbReference type="Pfam" id="PF00400">
    <property type="entry name" value="WD40"/>
    <property type="match status" value="1"/>
</dbReference>
<dbReference type="InterPro" id="IPR036322">
    <property type="entry name" value="WD40_repeat_dom_sf"/>
</dbReference>
<feature type="region of interest" description="Disordered" evidence="10">
    <location>
        <begin position="25"/>
        <end position="57"/>
    </location>
</feature>
<keyword evidence="4" id="KW-0963">Cytoplasm</keyword>
<dbReference type="SUPFAM" id="SSF50978">
    <property type="entry name" value="WD40 repeat-like"/>
    <property type="match status" value="1"/>
</dbReference>
<feature type="region of interest" description="Disordered" evidence="10">
    <location>
        <begin position="235"/>
        <end position="254"/>
    </location>
</feature>
<evidence type="ECO:0000256" key="7">
    <source>
        <dbReference type="ARBA" id="ARBA00024017"/>
    </source>
</evidence>
<feature type="region of interest" description="Disordered" evidence="10">
    <location>
        <begin position="260"/>
        <end position="298"/>
    </location>
</feature>
<dbReference type="InterPro" id="IPR001680">
    <property type="entry name" value="WD40_rpt"/>
</dbReference>
<evidence type="ECO:0000256" key="9">
    <source>
        <dbReference type="PROSITE-ProRule" id="PRU00221"/>
    </source>
</evidence>
<comment type="subcellular location">
    <subcellularLocation>
        <location evidence="2">Cytoplasm</location>
        <location evidence="2">Cytosol</location>
    </subcellularLocation>
    <subcellularLocation>
        <location evidence="1">Peroxisome matrix</location>
    </subcellularLocation>
</comment>
<dbReference type="SMART" id="SM00320">
    <property type="entry name" value="WD40"/>
    <property type="match status" value="2"/>
</dbReference>
<proteinExistence type="inferred from homology"/>
<evidence type="ECO:0000313" key="12">
    <source>
        <dbReference type="Proteomes" id="UP000287651"/>
    </source>
</evidence>
<dbReference type="PANTHER" id="PTHR46027:SF1">
    <property type="entry name" value="PEROXISOMAL TARGETING SIGNAL 2 RECEPTOR"/>
    <property type="match status" value="1"/>
</dbReference>
<feature type="compositionally biased region" description="Basic and acidic residues" evidence="10">
    <location>
        <begin position="276"/>
        <end position="286"/>
    </location>
</feature>
<evidence type="ECO:0000256" key="5">
    <source>
        <dbReference type="ARBA" id="ARBA00022927"/>
    </source>
</evidence>
<gene>
    <name evidence="11" type="ORF">B296_00017351</name>
</gene>
<keyword evidence="9" id="KW-0853">WD repeat</keyword>
<dbReference type="PROSITE" id="PS50294">
    <property type="entry name" value="WD_REPEATS_REGION"/>
    <property type="match status" value="1"/>
</dbReference>
<comment type="caution">
    <text evidence="11">The sequence shown here is derived from an EMBL/GenBank/DDBJ whole genome shotgun (WGS) entry which is preliminary data.</text>
</comment>
<name>A0A427B106_ENSVE</name>
<dbReference type="AlphaFoldDB" id="A0A427B106"/>
<dbReference type="PANTHER" id="PTHR46027">
    <property type="entry name" value="PEROXISOMAL TARGETING SIGNAL 2 RECEPTOR"/>
    <property type="match status" value="1"/>
</dbReference>
<sequence>MAIISLRMPIQRVLASLSAPAIATTSNSTPPGGAAAASTRWPPSTPLKASPTAAGPSRTKSLAVSALTDGTAKVWDTSLPPAPEPVSIFREHCDQVRAVAWNPAGDYFLSASSDAKIKLWIPGRYNSYYTFDGHSGWVNAVNSYYYSYYYTSSPLPPTTTPSASGTSATTGLPPASVSIALADSSPATGITTTATFAAFAFSPHRANMLRRQHRAFVGYPGVGLHREVRPPRRYRLRDRHERARRGPDREHWAGQAGQHLAGLPVTPTPPASSCPCEEKLRTDGTKGSRRRTARRQPKWDQLGYRNSCHNMQNLVVILGPPFNIIDIYITVSFSLKFTFFFLVEQ</sequence>
<evidence type="ECO:0000256" key="3">
    <source>
        <dbReference type="ARBA" id="ARBA00022448"/>
    </source>
</evidence>
<keyword evidence="6" id="KW-0576">Peroxisome</keyword>
<keyword evidence="3" id="KW-0813">Transport</keyword>
<evidence type="ECO:0000313" key="11">
    <source>
        <dbReference type="EMBL" id="RRT82212.1"/>
    </source>
</evidence>
<evidence type="ECO:0000256" key="1">
    <source>
        <dbReference type="ARBA" id="ARBA00004253"/>
    </source>
</evidence>
<evidence type="ECO:0000256" key="10">
    <source>
        <dbReference type="SAM" id="MobiDB-lite"/>
    </source>
</evidence>
<dbReference type="InterPro" id="IPR044536">
    <property type="entry name" value="PEX7"/>
</dbReference>
<evidence type="ECO:0000256" key="8">
    <source>
        <dbReference type="ARBA" id="ARBA00032565"/>
    </source>
</evidence>
<dbReference type="GO" id="GO:0005053">
    <property type="term" value="F:peroxisome matrix targeting signal-2 binding"/>
    <property type="evidence" value="ECO:0007669"/>
    <property type="project" value="InterPro"/>
</dbReference>
<evidence type="ECO:0000256" key="2">
    <source>
        <dbReference type="ARBA" id="ARBA00004514"/>
    </source>
</evidence>
<feature type="compositionally biased region" description="Basic residues" evidence="10">
    <location>
        <begin position="287"/>
        <end position="296"/>
    </location>
</feature>
<comment type="similarity">
    <text evidence="7">Belongs to the WD repeat peroxin-7 family.</text>
</comment>
<evidence type="ECO:0000256" key="6">
    <source>
        <dbReference type="ARBA" id="ARBA00023140"/>
    </source>
</evidence>
<dbReference type="GO" id="GO:0005782">
    <property type="term" value="C:peroxisomal matrix"/>
    <property type="evidence" value="ECO:0007669"/>
    <property type="project" value="UniProtKB-SubCell"/>
</dbReference>
<accession>A0A427B106</accession>
<dbReference type="Proteomes" id="UP000287651">
    <property type="component" value="Unassembled WGS sequence"/>
</dbReference>
<protein>
    <recommendedName>
        <fullName evidence="8">Peroxin-7</fullName>
    </recommendedName>
</protein>
<evidence type="ECO:0000256" key="4">
    <source>
        <dbReference type="ARBA" id="ARBA00022490"/>
    </source>
</evidence>
<reference evidence="11 12" key="1">
    <citation type="journal article" date="2014" name="Agronomy (Basel)">
        <title>A Draft Genome Sequence for Ensete ventricosum, the Drought-Tolerant Tree Against Hunger.</title>
        <authorList>
            <person name="Harrison J."/>
            <person name="Moore K.A."/>
            <person name="Paszkiewicz K."/>
            <person name="Jones T."/>
            <person name="Grant M."/>
            <person name="Ambacheew D."/>
            <person name="Muzemil S."/>
            <person name="Studholme D.J."/>
        </authorList>
    </citation>
    <scope>NUCLEOTIDE SEQUENCE [LARGE SCALE GENOMIC DNA]</scope>
</reference>